<evidence type="ECO:0000256" key="2">
    <source>
        <dbReference type="ARBA" id="ARBA00022801"/>
    </source>
</evidence>
<accession>A0A2P7EDZ0</accession>
<dbReference type="GO" id="GO:0006020">
    <property type="term" value="P:inositol metabolic process"/>
    <property type="evidence" value="ECO:0007669"/>
    <property type="project" value="TreeGrafter"/>
</dbReference>
<comment type="cofactor">
    <cofactor evidence="4">
        <name>Mg(2+)</name>
        <dbReference type="ChEBI" id="CHEBI:18420"/>
    </cofactor>
</comment>
<dbReference type="InterPro" id="IPR000760">
    <property type="entry name" value="Inositol_monophosphatase-like"/>
</dbReference>
<sequence length="271" mass="28987">MPELPPSPQNTFPVDHQWQALFELVDLVADRQREDFGQISSALKADGSLVTACDQWSDSTLAAGLARIYPGDGLLSEEGSTVVPAEDCYWVVDPLDGTTNFSVGLPIWAISMARFAGGQPVAAILDVPPLRQRFVAIKGKGVWRDGVSLASPGGPRHGCSCASLCTRSIKVLGSLKQPFPAKTRMLGVASLNLLGVGLGTMLAALEATPKVWDIAAVWLMLQELQCPLRSMAAPPFPLTKGSAEADASYPTLAACNQEQLERFMPWANQLV</sequence>
<dbReference type="Proteomes" id="UP000240206">
    <property type="component" value="Unassembled WGS sequence"/>
</dbReference>
<dbReference type="Gene3D" id="3.40.190.80">
    <property type="match status" value="1"/>
</dbReference>
<dbReference type="PRINTS" id="PR00377">
    <property type="entry name" value="IMPHPHTASES"/>
</dbReference>
<dbReference type="SUPFAM" id="SSF56655">
    <property type="entry name" value="Carbohydrate phosphatase"/>
    <property type="match status" value="1"/>
</dbReference>
<dbReference type="EMBL" id="PXVC01000032">
    <property type="protein sequence ID" value="PSI01414.1"/>
    <property type="molecule type" value="Genomic_DNA"/>
</dbReference>
<protein>
    <submittedName>
        <fullName evidence="5">Inositol phosphatase</fullName>
    </submittedName>
</protein>
<proteinExistence type="predicted"/>
<evidence type="ECO:0000256" key="4">
    <source>
        <dbReference type="PIRSR" id="PIRSR600760-2"/>
    </source>
</evidence>
<feature type="binding site" evidence="4">
    <location>
        <position position="95"/>
    </location>
    <ligand>
        <name>Mg(2+)</name>
        <dbReference type="ChEBI" id="CHEBI:18420"/>
        <label>1</label>
        <note>catalytic</note>
    </ligand>
</feature>
<dbReference type="GO" id="GO:0008934">
    <property type="term" value="F:inositol monophosphate 1-phosphatase activity"/>
    <property type="evidence" value="ECO:0007669"/>
    <property type="project" value="TreeGrafter"/>
</dbReference>
<dbReference type="PROSITE" id="PS00629">
    <property type="entry name" value="IMP_1"/>
    <property type="match status" value="1"/>
</dbReference>
<dbReference type="Gene3D" id="3.30.540.10">
    <property type="entry name" value="Fructose-1,6-Bisphosphatase, subunit A, domain 1"/>
    <property type="match status" value="1"/>
</dbReference>
<dbReference type="PANTHER" id="PTHR20854:SF4">
    <property type="entry name" value="INOSITOL-1-MONOPHOSPHATASE-RELATED"/>
    <property type="match status" value="1"/>
</dbReference>
<evidence type="ECO:0000313" key="5">
    <source>
        <dbReference type="EMBL" id="PSI01414.1"/>
    </source>
</evidence>
<dbReference type="PANTHER" id="PTHR20854">
    <property type="entry name" value="INOSITOL MONOPHOSPHATASE"/>
    <property type="match status" value="1"/>
</dbReference>
<name>A0A2P7EDZ0_9SYNE</name>
<dbReference type="CDD" id="cd01643">
    <property type="entry name" value="Bacterial_IMPase_like_2"/>
    <property type="match status" value="1"/>
</dbReference>
<dbReference type="GO" id="GO:0007165">
    <property type="term" value="P:signal transduction"/>
    <property type="evidence" value="ECO:0007669"/>
    <property type="project" value="TreeGrafter"/>
</dbReference>
<gene>
    <name evidence="5" type="ORF">C7K08_08115</name>
</gene>
<keyword evidence="3 4" id="KW-0460">Magnesium</keyword>
<dbReference type="AlphaFoldDB" id="A0A2P7EDZ0"/>
<organism evidence="5 6">
    <name type="scientific">Synechococcus lacustris str. Tous</name>
    <dbReference type="NCBI Taxonomy" id="1910958"/>
    <lineage>
        <taxon>Bacteria</taxon>
        <taxon>Bacillati</taxon>
        <taxon>Cyanobacteriota</taxon>
        <taxon>Cyanophyceae</taxon>
        <taxon>Synechococcales</taxon>
        <taxon>Synechococcaceae</taxon>
        <taxon>Synechococcus</taxon>
    </lineage>
</organism>
<dbReference type="RefSeq" id="WP_106500139.1">
    <property type="nucleotide sequence ID" value="NZ_PXVC01000032.1"/>
</dbReference>
<keyword evidence="1 4" id="KW-0479">Metal-binding</keyword>
<reference evidence="6" key="1">
    <citation type="submission" date="2018-03" db="EMBL/GenBank/DDBJ databases">
        <title>Ecological and genomic features of two cosmopolitan and abundant freshwater picocyanobacteria.</title>
        <authorList>
            <person name="Cabello-Yeves P.J."/>
            <person name="Picazo A."/>
            <person name="Camacho A."/>
            <person name="Callieri C."/>
            <person name="Rosselli R."/>
            <person name="Roda-Garcia J."/>
            <person name="Coutinho F.H."/>
            <person name="Rodriguez-Valera F."/>
        </authorList>
    </citation>
    <scope>NUCLEOTIDE SEQUENCE [LARGE SCALE GENOMIC DNA]</scope>
    <source>
        <strain evidence="6">Tous</strain>
    </source>
</reference>
<dbReference type="STRING" id="1910958.BTM30_03200"/>
<feature type="binding site" evidence="4">
    <location>
        <position position="77"/>
    </location>
    <ligand>
        <name>Mg(2+)</name>
        <dbReference type="ChEBI" id="CHEBI:18420"/>
        <label>1</label>
        <note>catalytic</note>
    </ligand>
</feature>
<evidence type="ECO:0000256" key="3">
    <source>
        <dbReference type="ARBA" id="ARBA00022842"/>
    </source>
</evidence>
<dbReference type="Pfam" id="PF00459">
    <property type="entry name" value="Inositol_P"/>
    <property type="match status" value="1"/>
</dbReference>
<keyword evidence="6" id="KW-1185">Reference proteome</keyword>
<comment type="caution">
    <text evidence="5">The sequence shown here is derived from an EMBL/GenBank/DDBJ whole genome shotgun (WGS) entry which is preliminary data.</text>
</comment>
<dbReference type="InterPro" id="IPR020583">
    <property type="entry name" value="Inositol_monoP_metal-BS"/>
</dbReference>
<dbReference type="GO" id="GO:0046872">
    <property type="term" value="F:metal ion binding"/>
    <property type="evidence" value="ECO:0007669"/>
    <property type="project" value="UniProtKB-KW"/>
</dbReference>
<feature type="binding site" evidence="4">
    <location>
        <position position="96"/>
    </location>
    <ligand>
        <name>Mg(2+)</name>
        <dbReference type="ChEBI" id="CHEBI:18420"/>
        <label>1</label>
        <note>catalytic</note>
    </ligand>
</feature>
<feature type="binding site" evidence="4">
    <location>
        <position position="213"/>
    </location>
    <ligand>
        <name>Mg(2+)</name>
        <dbReference type="ChEBI" id="CHEBI:18420"/>
        <label>1</label>
        <note>catalytic</note>
    </ligand>
</feature>
<evidence type="ECO:0000256" key="1">
    <source>
        <dbReference type="ARBA" id="ARBA00022723"/>
    </source>
</evidence>
<feature type="binding site" evidence="4">
    <location>
        <position position="93"/>
    </location>
    <ligand>
        <name>Mg(2+)</name>
        <dbReference type="ChEBI" id="CHEBI:18420"/>
        <label>2</label>
    </ligand>
</feature>
<keyword evidence="2" id="KW-0378">Hydrolase</keyword>
<evidence type="ECO:0000313" key="6">
    <source>
        <dbReference type="Proteomes" id="UP000240206"/>
    </source>
</evidence>